<reference evidence="1" key="1">
    <citation type="submission" date="2021-02" db="EMBL/GenBank/DDBJ databases">
        <authorList>
            <person name="Nowell W R."/>
        </authorList>
    </citation>
    <scope>NUCLEOTIDE SEQUENCE</scope>
</reference>
<accession>A0A821JJ76</accession>
<evidence type="ECO:0000313" key="2">
    <source>
        <dbReference type="Proteomes" id="UP000663866"/>
    </source>
</evidence>
<name>A0A821JJ76_9BILA</name>
<dbReference type="SUPFAM" id="SSF48371">
    <property type="entry name" value="ARM repeat"/>
    <property type="match status" value="1"/>
</dbReference>
<dbReference type="AlphaFoldDB" id="A0A821JJ76"/>
<feature type="non-terminal residue" evidence="1">
    <location>
        <position position="44"/>
    </location>
</feature>
<dbReference type="EMBL" id="CAJOBG010104851">
    <property type="protein sequence ID" value="CAF4717851.1"/>
    <property type="molecule type" value="Genomic_DNA"/>
</dbReference>
<organism evidence="1 2">
    <name type="scientific">Rotaria magnacalcarata</name>
    <dbReference type="NCBI Taxonomy" id="392030"/>
    <lineage>
        <taxon>Eukaryota</taxon>
        <taxon>Metazoa</taxon>
        <taxon>Spiralia</taxon>
        <taxon>Gnathifera</taxon>
        <taxon>Rotifera</taxon>
        <taxon>Eurotatoria</taxon>
        <taxon>Bdelloidea</taxon>
        <taxon>Philodinida</taxon>
        <taxon>Philodinidae</taxon>
        <taxon>Rotaria</taxon>
    </lineage>
</organism>
<evidence type="ECO:0008006" key="3">
    <source>
        <dbReference type="Google" id="ProtNLM"/>
    </source>
</evidence>
<proteinExistence type="predicted"/>
<dbReference type="Proteomes" id="UP000663866">
    <property type="component" value="Unassembled WGS sequence"/>
</dbReference>
<dbReference type="InterPro" id="IPR016024">
    <property type="entry name" value="ARM-type_fold"/>
</dbReference>
<dbReference type="InterPro" id="IPR011989">
    <property type="entry name" value="ARM-like"/>
</dbReference>
<comment type="caution">
    <text evidence="1">The sequence shown here is derived from an EMBL/GenBank/DDBJ whole genome shotgun (WGS) entry which is preliminary data.</text>
</comment>
<evidence type="ECO:0000313" key="1">
    <source>
        <dbReference type="EMBL" id="CAF4717851.1"/>
    </source>
</evidence>
<keyword evidence="2" id="KW-1185">Reference proteome</keyword>
<gene>
    <name evidence="1" type="ORF">OVN521_LOCUS48975</name>
</gene>
<protein>
    <recommendedName>
        <fullName evidence="3">HEAT repeat domain-containing protein</fullName>
    </recommendedName>
</protein>
<sequence length="44" mass="4721">MGRKAVTNVVIASLLNALNKEDFRIREKASEALGEIGGKAAIHE</sequence>
<dbReference type="Gene3D" id="1.25.10.10">
    <property type="entry name" value="Leucine-rich Repeat Variant"/>
    <property type="match status" value="1"/>
</dbReference>